<dbReference type="PROSITE" id="PS50850">
    <property type="entry name" value="MFS"/>
    <property type="match status" value="1"/>
</dbReference>
<dbReference type="RefSeq" id="WP_200132135.1">
    <property type="nucleotide sequence ID" value="NZ_JAEHOI010000006.1"/>
</dbReference>
<dbReference type="GO" id="GO:0015293">
    <property type="term" value="F:symporter activity"/>
    <property type="evidence" value="ECO:0007669"/>
    <property type="project" value="UniProtKB-KW"/>
</dbReference>
<protein>
    <recommendedName>
        <fullName evidence="10">Putative proline/betaine transporter</fullName>
    </recommendedName>
</protein>
<dbReference type="EMBL" id="JAEHOI010000006">
    <property type="protein sequence ID" value="MBK0421934.1"/>
    <property type="molecule type" value="Genomic_DNA"/>
</dbReference>
<feature type="transmembrane region" description="Helical" evidence="11">
    <location>
        <begin position="97"/>
        <end position="119"/>
    </location>
</feature>
<feature type="transmembrane region" description="Helical" evidence="11">
    <location>
        <begin position="285"/>
        <end position="304"/>
    </location>
</feature>
<accession>A0A934QC51</accession>
<keyword evidence="7 11" id="KW-1133">Transmembrane helix</keyword>
<dbReference type="InterPro" id="IPR011701">
    <property type="entry name" value="MFS"/>
</dbReference>
<evidence type="ECO:0000256" key="2">
    <source>
        <dbReference type="ARBA" id="ARBA00008240"/>
    </source>
</evidence>
<keyword evidence="4" id="KW-1003">Cell membrane</keyword>
<evidence type="ECO:0000256" key="1">
    <source>
        <dbReference type="ARBA" id="ARBA00004651"/>
    </source>
</evidence>
<keyword evidence="14" id="KW-1185">Reference proteome</keyword>
<evidence type="ECO:0000256" key="8">
    <source>
        <dbReference type="ARBA" id="ARBA00023136"/>
    </source>
</evidence>
<dbReference type="AlphaFoldDB" id="A0A934QC51"/>
<evidence type="ECO:0000259" key="12">
    <source>
        <dbReference type="PROSITE" id="PS50850"/>
    </source>
</evidence>
<evidence type="ECO:0000256" key="6">
    <source>
        <dbReference type="ARBA" id="ARBA00022847"/>
    </source>
</evidence>
<dbReference type="PANTHER" id="PTHR43045">
    <property type="entry name" value="SHIKIMATE TRANSPORTER"/>
    <property type="match status" value="1"/>
</dbReference>
<evidence type="ECO:0000313" key="13">
    <source>
        <dbReference type="EMBL" id="MBK0421934.1"/>
    </source>
</evidence>
<gene>
    <name evidence="13" type="ORF">JD292_07580</name>
</gene>
<keyword evidence="6" id="KW-0769">Symport</keyword>
<evidence type="ECO:0000313" key="14">
    <source>
        <dbReference type="Proteomes" id="UP000618733"/>
    </source>
</evidence>
<dbReference type="InterPro" id="IPR036259">
    <property type="entry name" value="MFS_trans_sf"/>
</dbReference>
<dbReference type="Proteomes" id="UP000618733">
    <property type="component" value="Unassembled WGS sequence"/>
</dbReference>
<dbReference type="Pfam" id="PF07690">
    <property type="entry name" value="MFS_1"/>
    <property type="match status" value="1"/>
</dbReference>
<evidence type="ECO:0000256" key="10">
    <source>
        <dbReference type="ARBA" id="ARBA00039918"/>
    </source>
</evidence>
<feature type="transmembrane region" description="Helical" evidence="11">
    <location>
        <begin position="36"/>
        <end position="55"/>
    </location>
</feature>
<dbReference type="CDD" id="cd17369">
    <property type="entry name" value="MFS_ShiA_like"/>
    <property type="match status" value="1"/>
</dbReference>
<feature type="transmembrane region" description="Helical" evidence="11">
    <location>
        <begin position="61"/>
        <end position="85"/>
    </location>
</feature>
<feature type="transmembrane region" description="Helical" evidence="11">
    <location>
        <begin position="169"/>
        <end position="188"/>
    </location>
</feature>
<evidence type="ECO:0000256" key="3">
    <source>
        <dbReference type="ARBA" id="ARBA00022448"/>
    </source>
</evidence>
<feature type="transmembrane region" description="Helical" evidence="11">
    <location>
        <begin position="407"/>
        <end position="429"/>
    </location>
</feature>
<comment type="caution">
    <text evidence="13">The sequence shown here is derived from an EMBL/GenBank/DDBJ whole genome shotgun (WGS) entry which is preliminary data.</text>
</comment>
<comment type="similarity">
    <text evidence="2">Belongs to the major facilitator superfamily. Metabolite:H+ Symporter (MHS) family (TC 2.A.1.6) family.</text>
</comment>
<proteinExistence type="inferred from homology"/>
<reference evidence="13" key="1">
    <citation type="submission" date="2020-12" db="EMBL/GenBank/DDBJ databases">
        <title>Leucobacter sp. CAS2, isolated from Chromium sludge.</title>
        <authorList>
            <person name="Xu Z."/>
        </authorList>
    </citation>
    <scope>NUCLEOTIDE SEQUENCE</scope>
    <source>
        <strain evidence="13">CSA2</strain>
    </source>
</reference>
<feature type="transmembrane region" description="Helical" evidence="11">
    <location>
        <begin position="340"/>
        <end position="360"/>
    </location>
</feature>
<feature type="domain" description="Major facilitator superfamily (MFS) profile" evidence="12">
    <location>
        <begin position="24"/>
        <end position="434"/>
    </location>
</feature>
<evidence type="ECO:0000256" key="5">
    <source>
        <dbReference type="ARBA" id="ARBA00022692"/>
    </source>
</evidence>
<feature type="transmembrane region" description="Helical" evidence="11">
    <location>
        <begin position="316"/>
        <end position="334"/>
    </location>
</feature>
<dbReference type="PANTHER" id="PTHR43045:SF1">
    <property type="entry name" value="SHIKIMATE TRANSPORTER"/>
    <property type="match status" value="1"/>
</dbReference>
<dbReference type="Gene3D" id="1.20.1250.20">
    <property type="entry name" value="MFS general substrate transporter like domains"/>
    <property type="match status" value="2"/>
</dbReference>
<comment type="subcellular location">
    <subcellularLocation>
        <location evidence="1">Cell membrane</location>
        <topology evidence="1">Multi-pass membrane protein</topology>
    </subcellularLocation>
</comment>
<dbReference type="InterPro" id="IPR020846">
    <property type="entry name" value="MFS_dom"/>
</dbReference>
<organism evidence="13 14">
    <name type="scientific">Leucobacter edaphi</name>
    <dbReference type="NCBI Taxonomy" id="2796472"/>
    <lineage>
        <taxon>Bacteria</taxon>
        <taxon>Bacillati</taxon>
        <taxon>Actinomycetota</taxon>
        <taxon>Actinomycetes</taxon>
        <taxon>Micrococcales</taxon>
        <taxon>Microbacteriaceae</taxon>
        <taxon>Leucobacter</taxon>
    </lineage>
</organism>
<evidence type="ECO:0000256" key="7">
    <source>
        <dbReference type="ARBA" id="ARBA00022989"/>
    </source>
</evidence>
<comment type="function">
    <text evidence="9">May be a proton symporter involved in the uptake of osmolytes such as proline and glycine betaine.</text>
</comment>
<dbReference type="GO" id="GO:0005886">
    <property type="term" value="C:plasma membrane"/>
    <property type="evidence" value="ECO:0007669"/>
    <property type="project" value="UniProtKB-SubCell"/>
</dbReference>
<evidence type="ECO:0000256" key="11">
    <source>
        <dbReference type="SAM" id="Phobius"/>
    </source>
</evidence>
<keyword evidence="8 11" id="KW-0472">Membrane</keyword>
<feature type="transmembrane region" description="Helical" evidence="11">
    <location>
        <begin position="200"/>
        <end position="219"/>
    </location>
</feature>
<keyword evidence="5 11" id="KW-0812">Transmembrane</keyword>
<keyword evidence="3" id="KW-0813">Transport</keyword>
<name>A0A934QC51_9MICO</name>
<sequence>MAGFAAHPTSPNTRARKSGSPRKVALASFIGTSIEWYDFFLYGTASALVFGTVFFPSEEPIIGTLLAFGSFGVGFAARPLGGAIFGNLADKIGRKKVLVTTLLIMGFATAAIGLLPGYATIGVWAPILLVTLRLIQGIGVGGEWGAAVMMSVEHAPSGKKGFFGSIPQMGVPVGTILSTGAFSLLALLPEEQFLSWGWRLPFLASFLLVIVGLVIRISIEESPAFQEVVESGRVQKMPLAVAVRGHWRTILAAAGTRFSENSTFYVVTVFSITYGVEALGLDRTIILNAVLICALVEFVLIPLFGRWSESMGHRKMFLWAAAASIAIAFPYFLMFNTGNFVTITIAMTITIGIACVMFALEPVIMGSLFPTEIRTSAVSIGYQVAAVFAGGLSPFIATGLYALFDGAWWPIAAYIAFMGLISFVSMWLAPAAARRESGQEVHA</sequence>
<dbReference type="FunFam" id="1.20.1250.20:FF:000001">
    <property type="entry name" value="Dicarboxylate MFS transporter"/>
    <property type="match status" value="1"/>
</dbReference>
<evidence type="ECO:0000256" key="9">
    <source>
        <dbReference type="ARBA" id="ARBA00037295"/>
    </source>
</evidence>
<dbReference type="SUPFAM" id="SSF103473">
    <property type="entry name" value="MFS general substrate transporter"/>
    <property type="match status" value="1"/>
</dbReference>
<feature type="transmembrane region" description="Helical" evidence="11">
    <location>
        <begin position="380"/>
        <end position="401"/>
    </location>
</feature>
<evidence type="ECO:0000256" key="4">
    <source>
        <dbReference type="ARBA" id="ARBA00022475"/>
    </source>
</evidence>